<organism evidence="1 2">
    <name type="scientific">Plenodomus tracheiphilus IPT5</name>
    <dbReference type="NCBI Taxonomy" id="1408161"/>
    <lineage>
        <taxon>Eukaryota</taxon>
        <taxon>Fungi</taxon>
        <taxon>Dikarya</taxon>
        <taxon>Ascomycota</taxon>
        <taxon>Pezizomycotina</taxon>
        <taxon>Dothideomycetes</taxon>
        <taxon>Pleosporomycetidae</taxon>
        <taxon>Pleosporales</taxon>
        <taxon>Pleosporineae</taxon>
        <taxon>Leptosphaeriaceae</taxon>
        <taxon>Plenodomus</taxon>
    </lineage>
</organism>
<reference evidence="1" key="1">
    <citation type="submission" date="2020-01" db="EMBL/GenBank/DDBJ databases">
        <authorList>
            <consortium name="DOE Joint Genome Institute"/>
            <person name="Haridas S."/>
            <person name="Albert R."/>
            <person name="Binder M."/>
            <person name="Bloem J."/>
            <person name="Labutti K."/>
            <person name="Salamov A."/>
            <person name="Andreopoulos B."/>
            <person name="Baker S.E."/>
            <person name="Barry K."/>
            <person name="Bills G."/>
            <person name="Bluhm B.H."/>
            <person name="Cannon C."/>
            <person name="Castanera R."/>
            <person name="Culley D.E."/>
            <person name="Daum C."/>
            <person name="Ezra D."/>
            <person name="Gonzalez J.B."/>
            <person name="Henrissat B."/>
            <person name="Kuo A."/>
            <person name="Liang C."/>
            <person name="Lipzen A."/>
            <person name="Lutzoni F."/>
            <person name="Magnuson J."/>
            <person name="Mondo S."/>
            <person name="Nolan M."/>
            <person name="Ohm R."/>
            <person name="Pangilinan J."/>
            <person name="Park H.-J."/>
            <person name="Ramirez L."/>
            <person name="Alfaro M."/>
            <person name="Sun H."/>
            <person name="Tritt A."/>
            <person name="Yoshinaga Y."/>
            <person name="Zwiers L.-H."/>
            <person name="Turgeon B.G."/>
            <person name="Goodwin S.B."/>
            <person name="Spatafora J.W."/>
            <person name="Crous P.W."/>
            <person name="Grigoriev I.V."/>
        </authorList>
    </citation>
    <scope>NUCLEOTIDE SEQUENCE</scope>
    <source>
        <strain evidence="1">IPT5</strain>
    </source>
</reference>
<sequence length="89" mass="9854">MLEAYSPHARLQSAACFVQSKLRGAEVANSLVTCAQPRHRRLQSSCAAPSSHRREAKRVGEGACIRERCGTTFDSILWSVMCACCVVWR</sequence>
<accession>A0A6A7AYP6</accession>
<dbReference type="EMBL" id="MU006327">
    <property type="protein sequence ID" value="KAF2847278.1"/>
    <property type="molecule type" value="Genomic_DNA"/>
</dbReference>
<protein>
    <submittedName>
        <fullName evidence="1">Uncharacterized protein</fullName>
    </submittedName>
</protein>
<evidence type="ECO:0000313" key="1">
    <source>
        <dbReference type="EMBL" id="KAF2847278.1"/>
    </source>
</evidence>
<name>A0A6A7AYP6_9PLEO</name>
<proteinExistence type="predicted"/>
<gene>
    <name evidence="1" type="ORF">T440DRAFT_211622</name>
</gene>
<evidence type="ECO:0000313" key="2">
    <source>
        <dbReference type="Proteomes" id="UP000799423"/>
    </source>
</evidence>
<dbReference type="Proteomes" id="UP000799423">
    <property type="component" value="Unassembled WGS sequence"/>
</dbReference>
<dbReference type="AlphaFoldDB" id="A0A6A7AYP6"/>
<keyword evidence="2" id="KW-1185">Reference proteome</keyword>